<evidence type="ECO:0000256" key="7">
    <source>
        <dbReference type="ARBA" id="ARBA00022840"/>
    </source>
</evidence>
<feature type="compositionally biased region" description="Basic and acidic residues" evidence="12">
    <location>
        <begin position="807"/>
        <end position="819"/>
    </location>
</feature>
<feature type="compositionally biased region" description="Basic residues" evidence="12">
    <location>
        <begin position="820"/>
        <end position="833"/>
    </location>
</feature>
<comment type="catalytic activity">
    <reaction evidence="11">
        <text>ATP + H2O = ADP + phosphate + H(+)</text>
        <dbReference type="Rhea" id="RHEA:13065"/>
        <dbReference type="ChEBI" id="CHEBI:15377"/>
        <dbReference type="ChEBI" id="CHEBI:15378"/>
        <dbReference type="ChEBI" id="CHEBI:30616"/>
        <dbReference type="ChEBI" id="CHEBI:43474"/>
        <dbReference type="ChEBI" id="CHEBI:456216"/>
        <dbReference type="EC" id="3.6.4.13"/>
    </reaction>
</comment>
<feature type="compositionally biased region" description="Basic residues" evidence="12">
    <location>
        <begin position="903"/>
        <end position="912"/>
    </location>
</feature>
<dbReference type="InterPro" id="IPR014014">
    <property type="entry name" value="RNA_helicase_DEAD_Q_motif"/>
</dbReference>
<evidence type="ECO:0000256" key="3">
    <source>
        <dbReference type="ARBA" id="ARBA00022552"/>
    </source>
</evidence>
<keyword evidence="6 11" id="KW-0347">Helicase</keyword>
<keyword evidence="7 11" id="KW-0067">ATP-binding</keyword>
<feature type="short sequence motif" description="Q motif" evidence="10">
    <location>
        <begin position="169"/>
        <end position="197"/>
    </location>
</feature>
<evidence type="ECO:0000259" key="14">
    <source>
        <dbReference type="PROSITE" id="PS51194"/>
    </source>
</evidence>
<protein>
    <recommendedName>
        <fullName evidence="11">ATP-dependent RNA helicase</fullName>
        <ecNumber evidence="11">3.6.4.13</ecNumber>
    </recommendedName>
</protein>
<dbReference type="GO" id="GO:0005524">
    <property type="term" value="F:ATP binding"/>
    <property type="evidence" value="ECO:0007669"/>
    <property type="project" value="UniProtKB-UniRule"/>
</dbReference>
<comment type="function">
    <text evidence="11">RNA helicase.</text>
</comment>
<dbReference type="SUPFAM" id="SSF52540">
    <property type="entry name" value="P-loop containing nucleoside triphosphate hydrolases"/>
    <property type="match status" value="1"/>
</dbReference>
<evidence type="ECO:0000256" key="4">
    <source>
        <dbReference type="ARBA" id="ARBA00022741"/>
    </source>
</evidence>
<dbReference type="EMBL" id="CP089274">
    <property type="protein sequence ID" value="USP74336.1"/>
    <property type="molecule type" value="Genomic_DNA"/>
</dbReference>
<evidence type="ECO:0000256" key="1">
    <source>
        <dbReference type="ARBA" id="ARBA00004604"/>
    </source>
</evidence>
<dbReference type="PANTHER" id="PTHR24031">
    <property type="entry name" value="RNA HELICASE"/>
    <property type="match status" value="1"/>
</dbReference>
<dbReference type="GO" id="GO:0006364">
    <property type="term" value="P:rRNA processing"/>
    <property type="evidence" value="ECO:0007669"/>
    <property type="project" value="UniProtKB-KW"/>
</dbReference>
<evidence type="ECO:0000259" key="15">
    <source>
        <dbReference type="PROSITE" id="PS51195"/>
    </source>
</evidence>
<reference evidence="16" key="1">
    <citation type="submission" date="2021-12" db="EMBL/GenBank/DDBJ databases">
        <title>Curvularia clavata genome.</title>
        <authorList>
            <person name="Cao Y."/>
        </authorList>
    </citation>
    <scope>NUCLEOTIDE SEQUENCE</scope>
    <source>
        <strain evidence="16">Yc1106</strain>
    </source>
</reference>
<dbReference type="InterPro" id="IPR025313">
    <property type="entry name" value="SPB4-like_CTE"/>
</dbReference>
<feature type="compositionally biased region" description="Acidic residues" evidence="12">
    <location>
        <begin position="868"/>
        <end position="882"/>
    </location>
</feature>
<comment type="subcellular location">
    <subcellularLocation>
        <location evidence="1">Nucleus</location>
        <location evidence="1">Nucleolus</location>
    </subcellularLocation>
</comment>
<dbReference type="InterPro" id="IPR014001">
    <property type="entry name" value="Helicase_ATP-bd"/>
</dbReference>
<dbReference type="Pfam" id="PF00271">
    <property type="entry name" value="Helicase_C"/>
    <property type="match status" value="1"/>
</dbReference>
<comment type="domain">
    <text evidence="11">The Q motif is unique to and characteristic of the DEAD box family of RNA helicases and controls ATP binding and hydrolysis.</text>
</comment>
<dbReference type="SMART" id="SM01178">
    <property type="entry name" value="DUF4217"/>
    <property type="match status" value="1"/>
</dbReference>
<comment type="similarity">
    <text evidence="11">Belongs to the DEAD box helicase family.</text>
</comment>
<dbReference type="GO" id="GO:0005730">
    <property type="term" value="C:nucleolus"/>
    <property type="evidence" value="ECO:0007669"/>
    <property type="project" value="UniProtKB-SubCell"/>
</dbReference>
<dbReference type="Pfam" id="PF13959">
    <property type="entry name" value="CTE_SPB4"/>
    <property type="match status" value="1"/>
</dbReference>
<keyword evidence="8 11" id="KW-0694">RNA-binding</keyword>
<feature type="compositionally biased region" description="Low complexity" evidence="12">
    <location>
        <begin position="685"/>
        <end position="696"/>
    </location>
</feature>
<dbReference type="Gene3D" id="3.40.50.300">
    <property type="entry name" value="P-loop containing nucleotide triphosphate hydrolases"/>
    <property type="match status" value="2"/>
</dbReference>
<evidence type="ECO:0000256" key="8">
    <source>
        <dbReference type="ARBA" id="ARBA00022884"/>
    </source>
</evidence>
<dbReference type="OrthoDB" id="10259640at2759"/>
<keyword evidence="17" id="KW-1185">Reference proteome</keyword>
<keyword evidence="9" id="KW-0539">Nucleus</keyword>
<feature type="compositionally biased region" description="Basic and acidic residues" evidence="12">
    <location>
        <begin position="138"/>
        <end position="148"/>
    </location>
</feature>
<evidence type="ECO:0000256" key="12">
    <source>
        <dbReference type="SAM" id="MobiDB-lite"/>
    </source>
</evidence>
<evidence type="ECO:0000256" key="9">
    <source>
        <dbReference type="ARBA" id="ARBA00023242"/>
    </source>
</evidence>
<dbReference type="CDD" id="cd18787">
    <property type="entry name" value="SF2_C_DEAD"/>
    <property type="match status" value="1"/>
</dbReference>
<feature type="domain" description="DEAD-box RNA helicase Q" evidence="15">
    <location>
        <begin position="169"/>
        <end position="197"/>
    </location>
</feature>
<evidence type="ECO:0000256" key="6">
    <source>
        <dbReference type="ARBA" id="ARBA00022806"/>
    </source>
</evidence>
<dbReference type="PROSITE" id="PS51194">
    <property type="entry name" value="HELICASE_CTER"/>
    <property type="match status" value="1"/>
</dbReference>
<evidence type="ECO:0000259" key="13">
    <source>
        <dbReference type="PROSITE" id="PS51192"/>
    </source>
</evidence>
<evidence type="ECO:0000256" key="5">
    <source>
        <dbReference type="ARBA" id="ARBA00022801"/>
    </source>
</evidence>
<dbReference type="VEuPathDB" id="FungiDB:yc1106_01610"/>
<dbReference type="InterPro" id="IPR011545">
    <property type="entry name" value="DEAD/DEAH_box_helicase_dom"/>
</dbReference>
<evidence type="ECO:0000313" key="16">
    <source>
        <dbReference type="EMBL" id="USP74336.1"/>
    </source>
</evidence>
<feature type="region of interest" description="Disordered" evidence="12">
    <location>
        <begin position="618"/>
        <end position="648"/>
    </location>
</feature>
<dbReference type="PROSITE" id="PS51195">
    <property type="entry name" value="Q_MOTIF"/>
    <property type="match status" value="1"/>
</dbReference>
<dbReference type="InterPro" id="IPR001650">
    <property type="entry name" value="Helicase_C-like"/>
</dbReference>
<keyword evidence="3" id="KW-0698">rRNA processing</keyword>
<evidence type="ECO:0000256" key="2">
    <source>
        <dbReference type="ARBA" id="ARBA00022517"/>
    </source>
</evidence>
<dbReference type="InterPro" id="IPR027417">
    <property type="entry name" value="P-loop_NTPase"/>
</dbReference>
<dbReference type="GO" id="GO:0003723">
    <property type="term" value="F:RNA binding"/>
    <property type="evidence" value="ECO:0007669"/>
    <property type="project" value="UniProtKB-UniRule"/>
</dbReference>
<dbReference type="GO" id="GO:0003724">
    <property type="term" value="F:RNA helicase activity"/>
    <property type="evidence" value="ECO:0007669"/>
    <property type="project" value="UniProtKB-EC"/>
</dbReference>
<keyword evidence="5 11" id="KW-0378">Hydrolase</keyword>
<dbReference type="CDD" id="cd17941">
    <property type="entry name" value="DEADc_DDX10"/>
    <property type="match status" value="1"/>
</dbReference>
<dbReference type="EC" id="3.6.4.13" evidence="11"/>
<evidence type="ECO:0000313" key="17">
    <source>
        <dbReference type="Proteomes" id="UP001056012"/>
    </source>
</evidence>
<evidence type="ECO:0000256" key="11">
    <source>
        <dbReference type="RuleBase" id="RU365068"/>
    </source>
</evidence>
<feature type="domain" description="Helicase C-terminal" evidence="14">
    <location>
        <begin position="389"/>
        <end position="561"/>
    </location>
</feature>
<accession>A0A9Q8Z1G0</accession>
<gene>
    <name evidence="16" type="ORF">yc1106_01610</name>
</gene>
<dbReference type="SMART" id="SM00490">
    <property type="entry name" value="HELICc"/>
    <property type="match status" value="1"/>
</dbReference>
<dbReference type="Pfam" id="PF00270">
    <property type="entry name" value="DEAD"/>
    <property type="match status" value="1"/>
</dbReference>
<dbReference type="PROSITE" id="PS00039">
    <property type="entry name" value="DEAD_ATP_HELICASE"/>
    <property type="match status" value="1"/>
</dbReference>
<dbReference type="SMART" id="SM00487">
    <property type="entry name" value="DEXDc"/>
    <property type="match status" value="1"/>
</dbReference>
<dbReference type="AlphaFoldDB" id="A0A9Q8Z1G0"/>
<dbReference type="PROSITE" id="PS51192">
    <property type="entry name" value="HELICASE_ATP_BIND_1"/>
    <property type="match status" value="1"/>
</dbReference>
<dbReference type="GO" id="GO:0016787">
    <property type="term" value="F:hydrolase activity"/>
    <property type="evidence" value="ECO:0007669"/>
    <property type="project" value="UniProtKB-KW"/>
</dbReference>
<feature type="region of interest" description="Disordered" evidence="12">
    <location>
        <begin position="112"/>
        <end position="148"/>
    </location>
</feature>
<keyword evidence="4 11" id="KW-0547">Nucleotide-binding</keyword>
<feature type="domain" description="Helicase ATP-binding" evidence="13">
    <location>
        <begin position="200"/>
        <end position="376"/>
    </location>
</feature>
<dbReference type="Proteomes" id="UP001056012">
    <property type="component" value="Chromosome 1"/>
</dbReference>
<feature type="region of interest" description="Disordered" evidence="12">
    <location>
        <begin position="807"/>
        <end position="914"/>
    </location>
</feature>
<sequence length="933" mass="104733">MDEERLGAIDLFNVGFGDTGLEVEDCVGIKTKHAADAINLSVLVEFLADSCKLSVDVGHVEWNETEVEGKQMAKVKSRCLALGIPAAKRTDHFMLHQKVLLRCDAKVSAPNRLKDGPSSTMVAPGITGRTRPTKVKKRENVQKRKRDDVDVEKLEQAVQDLDPKTGSYKDFTDLPLSDPTKQGLKSSHFAVMTDIQAKAVPLALKGHDILGAAKTGSGKTLSFIIPVLENLYRLQHVGPDAGLGALILSPTRELAIQIFDVLRKIGRHGHMFAAGLLIGGKSLQAEREALTKMNILVATPGRMLQHLSQTAAFNVDDLKMLVLDEADRILDMGFQRDVDAIIEYLPKERQTLLFSATQSKKVSDLARLSLQDPEYVSVHAEDKTATPKGLTQNYIVCPLEEKLDTLWSFIQASKKSKILCFFSSAKTVRFVYESFRHMQPGIPLLHIHGRQKQGARLDTTAKFSSAKYSCLFATDVAARGLDFPAVDFVIQVDCPDDVDTYIHRVGRTARYNREGRGVLFLAPSEEEGMLKRLEAKKVPIEMINVRQKKRQSIKDQLQNMCFQDPALKYLGQKAFMTHVKSIFLQKDKEVFKLKEYNLEAYAASLGLPGTPRIKFLKDDDSKQKKQASRQTIEVSDSSDEEETAKTAKPVRTKYDRMFERKNQDVLAEHYQKLVRDDDEEDAQADDFSGAGAATNAGDDDFMAVKRRIPADDEPEDLDMDKDPLVPTGGRVVHIAGASQPIVIDSHRREKLLQSKKKLTKLMDKGKKLVYDDEGNPHEVYELEDEEQFRAKGLPEEQRQRFIEAAREEVQNADVEDKATAKAKRKEKLRKRKERERAEMAMEDDASDAGVVLPDTGEDPLANFRADAEYTDEDNDASEEERDEPPKKQKKWFQSDSEDEEKVAKKRKKAKAAHRVEELETLEDMEALAAGLLN</sequence>
<organism evidence="16 17">
    <name type="scientific">Curvularia clavata</name>
    <dbReference type="NCBI Taxonomy" id="95742"/>
    <lineage>
        <taxon>Eukaryota</taxon>
        <taxon>Fungi</taxon>
        <taxon>Dikarya</taxon>
        <taxon>Ascomycota</taxon>
        <taxon>Pezizomycotina</taxon>
        <taxon>Dothideomycetes</taxon>
        <taxon>Pleosporomycetidae</taxon>
        <taxon>Pleosporales</taxon>
        <taxon>Pleosporineae</taxon>
        <taxon>Pleosporaceae</taxon>
        <taxon>Curvularia</taxon>
    </lineage>
</organism>
<keyword evidence="2" id="KW-0690">Ribosome biogenesis</keyword>
<dbReference type="InterPro" id="IPR000629">
    <property type="entry name" value="RNA-helicase_DEAD-box_CS"/>
</dbReference>
<name>A0A9Q8Z1G0_CURCL</name>
<feature type="region of interest" description="Disordered" evidence="12">
    <location>
        <begin position="676"/>
        <end position="696"/>
    </location>
</feature>
<proteinExistence type="inferred from homology"/>
<evidence type="ECO:0000256" key="10">
    <source>
        <dbReference type="PROSITE-ProRule" id="PRU00552"/>
    </source>
</evidence>